<reference evidence="1" key="1">
    <citation type="submission" date="2020-05" db="EMBL/GenBank/DDBJ databases">
        <authorList>
            <person name="Chiriac C."/>
            <person name="Salcher M."/>
            <person name="Ghai R."/>
            <person name="Kavagutti S V."/>
        </authorList>
    </citation>
    <scope>NUCLEOTIDE SEQUENCE</scope>
</reference>
<accession>A0A6J6D5L1</accession>
<protein>
    <submittedName>
        <fullName evidence="1">Unannotated protein</fullName>
    </submittedName>
</protein>
<proteinExistence type="predicted"/>
<organism evidence="1">
    <name type="scientific">freshwater metagenome</name>
    <dbReference type="NCBI Taxonomy" id="449393"/>
    <lineage>
        <taxon>unclassified sequences</taxon>
        <taxon>metagenomes</taxon>
        <taxon>ecological metagenomes</taxon>
    </lineage>
</organism>
<dbReference type="EMBL" id="CAEZSR010000052">
    <property type="protein sequence ID" value="CAB4559092.1"/>
    <property type="molecule type" value="Genomic_DNA"/>
</dbReference>
<dbReference type="AlphaFoldDB" id="A0A6J6D5L1"/>
<dbReference type="PROSITE" id="PS51257">
    <property type="entry name" value="PROKAR_LIPOPROTEIN"/>
    <property type="match status" value="1"/>
</dbReference>
<name>A0A6J6D5L1_9ZZZZ</name>
<evidence type="ECO:0000313" key="1">
    <source>
        <dbReference type="EMBL" id="CAB4559092.1"/>
    </source>
</evidence>
<gene>
    <name evidence="1" type="ORF">UFOPK1493_01636</name>
</gene>
<sequence length="206" mass="21886">MGMKSRGLYVFATVASVAIIGCSTDTDPTPEAAHAERLIGTYERVSPVPAPDGSTAYLLQTVELEGSTSPNTVTQRLTTEAFFDEGLTQQVLAYESVGPCEVMRPSSIPGGFEVDCTNDSSTLTVFETDPGLLQGLGIDDCDLAAGVPKDVSNGCAAPTFQVSACVDMDVFALSEDGKEFLWGDQTQDRCVRRTTDLEPAGFDRVP</sequence>